<dbReference type="Pfam" id="PF10678">
    <property type="entry name" value="DUF2492"/>
    <property type="match status" value="1"/>
</dbReference>
<organism evidence="1 2">
    <name type="scientific">Vibrio olivae</name>
    <dbReference type="NCBI Taxonomy" id="1243002"/>
    <lineage>
        <taxon>Bacteria</taxon>
        <taxon>Pseudomonadati</taxon>
        <taxon>Pseudomonadota</taxon>
        <taxon>Gammaproteobacteria</taxon>
        <taxon>Vibrionales</taxon>
        <taxon>Vibrionaceae</taxon>
        <taxon>Vibrio</taxon>
    </lineage>
</organism>
<dbReference type="EMBL" id="JBHMEP010000013">
    <property type="protein sequence ID" value="MFB9137468.1"/>
    <property type="molecule type" value="Genomic_DNA"/>
</dbReference>
<proteinExistence type="predicted"/>
<name>A0ABV5HTH5_9VIBR</name>
<accession>A0ABV5HTH5</accession>
<gene>
    <name evidence="1" type="ORF">ACFFUV_21125</name>
</gene>
<keyword evidence="2" id="KW-1185">Reference proteome</keyword>
<evidence type="ECO:0000313" key="1">
    <source>
        <dbReference type="EMBL" id="MFB9137468.1"/>
    </source>
</evidence>
<reference evidence="1 2" key="1">
    <citation type="submission" date="2024-09" db="EMBL/GenBank/DDBJ databases">
        <authorList>
            <person name="Sun Q."/>
            <person name="Mori K."/>
        </authorList>
    </citation>
    <scope>NUCLEOTIDE SEQUENCE [LARGE SCALE GENOMIC DNA]</scope>
    <source>
        <strain evidence="1 2">CECT 8064</strain>
    </source>
</reference>
<sequence length="55" mass="6308">MSQEIHAHKVLNLLKATPMSESELQTVVEQQFGADVRFRTCKLDGFDFDSLMAFF</sequence>
<protein>
    <submittedName>
        <fullName evidence="1">DUF2492 family protein</fullName>
    </submittedName>
</protein>
<dbReference type="InterPro" id="IPR019620">
    <property type="entry name" value="Metal-bd_prot_put"/>
</dbReference>
<dbReference type="RefSeq" id="WP_390197153.1">
    <property type="nucleotide sequence ID" value="NZ_JBHMEP010000013.1"/>
</dbReference>
<evidence type="ECO:0000313" key="2">
    <source>
        <dbReference type="Proteomes" id="UP001589645"/>
    </source>
</evidence>
<comment type="caution">
    <text evidence="1">The sequence shown here is derived from an EMBL/GenBank/DDBJ whole genome shotgun (WGS) entry which is preliminary data.</text>
</comment>
<dbReference type="Proteomes" id="UP001589645">
    <property type="component" value="Unassembled WGS sequence"/>
</dbReference>